<dbReference type="Gene3D" id="3.40.50.300">
    <property type="entry name" value="P-loop containing nucleotide triphosphate hydrolases"/>
    <property type="match status" value="1"/>
</dbReference>
<dbReference type="InterPro" id="IPR027417">
    <property type="entry name" value="P-loop_NTPase"/>
</dbReference>
<sequence length="244" mass="29424">MRKKIFVVGTGRSGTHWLGYILKSSNELKVDIEKWPIFPLVTQAAVNYKKRYFYLPLIILYYNLKSFFSQKILVDKSHPNLWIANYLIKYVPNSFLVGILRSPHATVSSMLRHQGVMNWIYNWKKYPVPNEFLGITNDNYQFYDNLSLEEKCTMRWVAHKIKMQQIANIYPDRFFMIDYEMLFDNHEVILNQLSIFLNLKEKFESPKINYESRFKWRDNLNKKQVDNINSILKRYKFEEFIECL</sequence>
<organism evidence="1 2">
    <name type="scientific">Algoriphagus namhaensis</name>
    <dbReference type="NCBI Taxonomy" id="915353"/>
    <lineage>
        <taxon>Bacteria</taxon>
        <taxon>Pseudomonadati</taxon>
        <taxon>Bacteroidota</taxon>
        <taxon>Cytophagia</taxon>
        <taxon>Cytophagales</taxon>
        <taxon>Cyclobacteriaceae</taxon>
        <taxon>Algoriphagus</taxon>
    </lineage>
</organism>
<dbReference type="EMBL" id="JBHRZS010000007">
    <property type="protein sequence ID" value="MFC3880946.1"/>
    <property type="molecule type" value="Genomic_DNA"/>
</dbReference>
<dbReference type="RefSeq" id="WP_377906291.1">
    <property type="nucleotide sequence ID" value="NZ_JBHRZS010000007.1"/>
</dbReference>
<name>A0ABV8ASJ3_9BACT</name>
<proteinExistence type="predicted"/>
<accession>A0ABV8ASJ3</accession>
<dbReference type="SUPFAM" id="SSF52540">
    <property type="entry name" value="P-loop containing nucleoside triphosphate hydrolases"/>
    <property type="match status" value="1"/>
</dbReference>
<dbReference type="Pfam" id="PF13469">
    <property type="entry name" value="Sulfotransfer_3"/>
    <property type="match status" value="1"/>
</dbReference>
<dbReference type="Proteomes" id="UP001595805">
    <property type="component" value="Unassembled WGS sequence"/>
</dbReference>
<protein>
    <submittedName>
        <fullName evidence="1">Sulfotransferase</fullName>
    </submittedName>
</protein>
<comment type="caution">
    <text evidence="1">The sequence shown here is derived from an EMBL/GenBank/DDBJ whole genome shotgun (WGS) entry which is preliminary data.</text>
</comment>
<keyword evidence="2" id="KW-1185">Reference proteome</keyword>
<reference evidence="2" key="1">
    <citation type="journal article" date="2019" name="Int. J. Syst. Evol. Microbiol.">
        <title>The Global Catalogue of Microorganisms (GCM) 10K type strain sequencing project: providing services to taxonomists for standard genome sequencing and annotation.</title>
        <authorList>
            <consortium name="The Broad Institute Genomics Platform"/>
            <consortium name="The Broad Institute Genome Sequencing Center for Infectious Disease"/>
            <person name="Wu L."/>
            <person name="Ma J."/>
        </authorList>
    </citation>
    <scope>NUCLEOTIDE SEQUENCE [LARGE SCALE GENOMIC DNA]</scope>
    <source>
        <strain evidence="2">CCUG 60523</strain>
    </source>
</reference>
<gene>
    <name evidence="1" type="ORF">ACFOSV_12190</name>
</gene>
<evidence type="ECO:0000313" key="2">
    <source>
        <dbReference type="Proteomes" id="UP001595805"/>
    </source>
</evidence>
<evidence type="ECO:0000313" key="1">
    <source>
        <dbReference type="EMBL" id="MFC3880946.1"/>
    </source>
</evidence>